<feature type="transmembrane region" description="Helical" evidence="7">
    <location>
        <begin position="543"/>
        <end position="564"/>
    </location>
</feature>
<gene>
    <name evidence="8" type="ORF">PBAH0796_LOCUS18422</name>
</gene>
<keyword evidence="5 7" id="KW-0472">Membrane</keyword>
<dbReference type="EMBL" id="HBEG01030131">
    <property type="protein sequence ID" value="CAD8367504.1"/>
    <property type="molecule type" value="Transcribed_RNA"/>
</dbReference>
<dbReference type="Pfam" id="PF04515">
    <property type="entry name" value="Choline_transpo"/>
    <property type="match status" value="1"/>
</dbReference>
<feature type="transmembrane region" description="Helical" evidence="7">
    <location>
        <begin position="207"/>
        <end position="229"/>
    </location>
</feature>
<keyword evidence="4 7" id="KW-1133">Transmembrane helix</keyword>
<comment type="similarity">
    <text evidence="2 7">Belongs to the CTL (choline transporter-like) family.</text>
</comment>
<evidence type="ECO:0000256" key="6">
    <source>
        <dbReference type="ARBA" id="ARBA00023180"/>
    </source>
</evidence>
<feature type="transmembrane region" description="Helical" evidence="7">
    <location>
        <begin position="28"/>
        <end position="48"/>
    </location>
</feature>
<comment type="function">
    <text evidence="7">Choline transporter.</text>
</comment>
<evidence type="ECO:0000313" key="8">
    <source>
        <dbReference type="EMBL" id="CAD8367504.1"/>
    </source>
</evidence>
<comment type="subcellular location">
    <subcellularLocation>
        <location evidence="7">Cell membrane</location>
        <topology evidence="7">Multi-pass membrane protein</topology>
    </subcellularLocation>
    <subcellularLocation>
        <location evidence="1">Membrane</location>
        <topology evidence="1">Multi-pass membrane protein</topology>
    </subcellularLocation>
</comment>
<dbReference type="GO" id="GO:0022857">
    <property type="term" value="F:transmembrane transporter activity"/>
    <property type="evidence" value="ECO:0007669"/>
    <property type="project" value="UniProtKB-UniRule"/>
</dbReference>
<evidence type="ECO:0000256" key="2">
    <source>
        <dbReference type="ARBA" id="ARBA00007168"/>
    </source>
</evidence>
<dbReference type="PANTHER" id="PTHR12385">
    <property type="entry name" value="CHOLINE TRANSPORTER-LIKE (SLC FAMILY 44)"/>
    <property type="match status" value="1"/>
</dbReference>
<feature type="transmembrane region" description="Helical" evidence="7">
    <location>
        <begin position="181"/>
        <end position="201"/>
    </location>
</feature>
<protein>
    <recommendedName>
        <fullName evidence="7">Choline transporter-like protein</fullName>
    </recommendedName>
</protein>
<sequence length="610" mass="66547">MKASIKGSNYQSYGGGTPLTVHRGCTDVQYLIAFAITVLGLVGIIASGTAGEDQGHFRCPFGEGDGDLMRFGELRDFEGNVCGEEGRGRYLYFCKMGKSLDLKHHTCVEECPRFTNTSTQCYDQDTNTFKLITDYPTVNFAGLFCMPADNWLKNEVDGMLLRSRFMEYMLKFSEASRARELLGLAGVNALVLAFAYLFLLQHFTHCLLWVGIIVVVSVPGLIGGILIYASQTGGLDNGPLAVVDEEYDLRIGACAVGLSVLCFMMALCKRELIIMAAQCLEQACECIFAVPSLVVEPLFALIGRIALFVPLLTGLLLLLSCGNVTDSVDLTKQTFFKFNRALILLVAYYAFMTTWIMELCTAVSQFVVAYTVQLWWFEDGQRGGHRSRAAWGVIHGYCIALEHHLGSLLFGSLAITFVRSVRMAVGILVAAADDTGNPLGACLGESCCCFIECYKRFLEYVNKNAYMDIAMNGGSFCTASAHALEVMMTEGTAAVTMSGATSILQLAGLGGISATGAFLTWELSTQWSIFADPGSEHYVQDPMYLAILAAVVSFVVALPFLHIFDIVSDTILFCEAHEEINRREDKELAQSSGCLGSCARLITCSPQALH</sequence>
<feature type="transmembrane region" description="Helical" evidence="7">
    <location>
        <begin position="298"/>
        <end position="321"/>
    </location>
</feature>
<reference evidence="8" key="1">
    <citation type="submission" date="2021-01" db="EMBL/GenBank/DDBJ databases">
        <authorList>
            <person name="Corre E."/>
            <person name="Pelletier E."/>
            <person name="Niang G."/>
            <person name="Scheremetjew M."/>
            <person name="Finn R."/>
            <person name="Kale V."/>
            <person name="Holt S."/>
            <person name="Cochrane G."/>
            <person name="Meng A."/>
            <person name="Brown T."/>
            <person name="Cohen L."/>
        </authorList>
    </citation>
    <scope>NUCLEOTIDE SEQUENCE</scope>
    <source>
        <strain evidence="8">Pbaha01</strain>
    </source>
</reference>
<feature type="transmembrane region" description="Helical" evidence="7">
    <location>
        <begin position="390"/>
        <end position="418"/>
    </location>
</feature>
<keyword evidence="3 7" id="KW-0812">Transmembrane</keyword>
<name>A0A7S0FKL2_9DINO</name>
<keyword evidence="6" id="KW-0325">Glycoprotein</keyword>
<accession>A0A7S0FKL2</accession>
<dbReference type="PANTHER" id="PTHR12385:SF14">
    <property type="entry name" value="CHOLINE TRANSPORTER-LIKE 2"/>
    <property type="match status" value="1"/>
</dbReference>
<dbReference type="AlphaFoldDB" id="A0A7S0FKL2"/>
<feature type="transmembrane region" description="Helical" evidence="7">
    <location>
        <begin position="342"/>
        <end position="370"/>
    </location>
</feature>
<proteinExistence type="inferred from homology"/>
<dbReference type="InterPro" id="IPR007603">
    <property type="entry name" value="Choline_transptr-like"/>
</dbReference>
<evidence type="ECO:0000256" key="4">
    <source>
        <dbReference type="ARBA" id="ARBA00022989"/>
    </source>
</evidence>
<dbReference type="GO" id="GO:0005886">
    <property type="term" value="C:plasma membrane"/>
    <property type="evidence" value="ECO:0007669"/>
    <property type="project" value="UniProtKB-SubCell"/>
</dbReference>
<evidence type="ECO:0000256" key="5">
    <source>
        <dbReference type="ARBA" id="ARBA00023136"/>
    </source>
</evidence>
<evidence type="ECO:0000256" key="7">
    <source>
        <dbReference type="RuleBase" id="RU368066"/>
    </source>
</evidence>
<evidence type="ECO:0000256" key="3">
    <source>
        <dbReference type="ARBA" id="ARBA00022692"/>
    </source>
</evidence>
<evidence type="ECO:0000256" key="1">
    <source>
        <dbReference type="ARBA" id="ARBA00004141"/>
    </source>
</evidence>
<feature type="transmembrane region" description="Helical" evidence="7">
    <location>
        <begin position="503"/>
        <end position="523"/>
    </location>
</feature>
<organism evidence="8">
    <name type="scientific">Pyrodinium bahamense</name>
    <dbReference type="NCBI Taxonomy" id="73915"/>
    <lineage>
        <taxon>Eukaryota</taxon>
        <taxon>Sar</taxon>
        <taxon>Alveolata</taxon>
        <taxon>Dinophyceae</taxon>
        <taxon>Gonyaulacales</taxon>
        <taxon>Pyrocystaceae</taxon>
        <taxon>Pyrodinium</taxon>
    </lineage>
</organism>